<keyword evidence="5" id="KW-1185">Reference proteome</keyword>
<evidence type="ECO:0000256" key="3">
    <source>
        <dbReference type="SAM" id="Phobius"/>
    </source>
</evidence>
<evidence type="ECO:0000256" key="2">
    <source>
        <dbReference type="ARBA" id="ARBA00022806"/>
    </source>
</evidence>
<keyword evidence="3" id="KW-0472">Membrane</keyword>
<dbReference type="EMBL" id="QEFC01002762">
    <property type="protein sequence ID" value="KAE9450748.1"/>
    <property type="molecule type" value="Genomic_DNA"/>
</dbReference>
<keyword evidence="2" id="KW-0067">ATP-binding</keyword>
<dbReference type="SUPFAM" id="SSF50249">
    <property type="entry name" value="Nucleic acid-binding proteins"/>
    <property type="match status" value="1"/>
</dbReference>
<evidence type="ECO:0000313" key="5">
    <source>
        <dbReference type="Proteomes" id="UP000428333"/>
    </source>
</evidence>
<dbReference type="Proteomes" id="UP000428333">
    <property type="component" value="Linkage Group LG10"/>
</dbReference>
<dbReference type="PANTHER" id="PTHR47964">
    <property type="entry name" value="ATP-DEPENDENT DNA HELICASE HOMOLOG RECG, CHLOROPLASTIC"/>
    <property type="match status" value="1"/>
</dbReference>
<organism evidence="4 5">
    <name type="scientific">Rhododendron williamsianum</name>
    <dbReference type="NCBI Taxonomy" id="262921"/>
    <lineage>
        <taxon>Eukaryota</taxon>
        <taxon>Viridiplantae</taxon>
        <taxon>Streptophyta</taxon>
        <taxon>Embryophyta</taxon>
        <taxon>Tracheophyta</taxon>
        <taxon>Spermatophyta</taxon>
        <taxon>Magnoliopsida</taxon>
        <taxon>eudicotyledons</taxon>
        <taxon>Gunneridae</taxon>
        <taxon>Pentapetalae</taxon>
        <taxon>asterids</taxon>
        <taxon>Ericales</taxon>
        <taxon>Ericaceae</taxon>
        <taxon>Ericoideae</taxon>
        <taxon>Rhodoreae</taxon>
        <taxon>Rhododendron</taxon>
    </lineage>
</organism>
<dbReference type="PANTHER" id="PTHR47964:SF1">
    <property type="entry name" value="ATP-DEPENDENT DNA HELICASE HOMOLOG RECG, CHLOROPLASTIC"/>
    <property type="match status" value="1"/>
</dbReference>
<dbReference type="InterPro" id="IPR012340">
    <property type="entry name" value="NA-bd_OB-fold"/>
</dbReference>
<evidence type="ECO:0000256" key="1">
    <source>
        <dbReference type="ARBA" id="ARBA00022801"/>
    </source>
</evidence>
<dbReference type="AlphaFoldDB" id="A0A6A4L842"/>
<keyword evidence="1" id="KW-0378">Hydrolase</keyword>
<dbReference type="InterPro" id="IPR047112">
    <property type="entry name" value="RecG/Mfd"/>
</dbReference>
<evidence type="ECO:0000313" key="4">
    <source>
        <dbReference type="EMBL" id="KAE9450748.1"/>
    </source>
</evidence>
<dbReference type="GO" id="GO:0016787">
    <property type="term" value="F:hydrolase activity"/>
    <property type="evidence" value="ECO:0007669"/>
    <property type="project" value="UniProtKB-KW"/>
</dbReference>
<accession>A0A6A4L842</accession>
<feature type="transmembrane region" description="Helical" evidence="3">
    <location>
        <begin position="227"/>
        <end position="247"/>
    </location>
</feature>
<comment type="caution">
    <text evidence="4">The sequence shown here is derived from an EMBL/GenBank/DDBJ whole genome shotgun (WGS) entry which is preliminary data.</text>
</comment>
<keyword evidence="2" id="KW-0347">Helicase</keyword>
<dbReference type="GO" id="GO:0006281">
    <property type="term" value="P:DNA repair"/>
    <property type="evidence" value="ECO:0007669"/>
    <property type="project" value="InterPro"/>
</dbReference>
<reference evidence="4 5" key="1">
    <citation type="journal article" date="2019" name="Genome Biol. Evol.">
        <title>The Rhododendron genome and chromosomal organization provide insight into shared whole-genome duplications across the heath family (Ericaceae).</title>
        <authorList>
            <person name="Soza V.L."/>
            <person name="Lindsley D."/>
            <person name="Waalkes A."/>
            <person name="Ramage E."/>
            <person name="Patwardhan R.P."/>
            <person name="Burton J.N."/>
            <person name="Adey A."/>
            <person name="Kumar A."/>
            <person name="Qiu R."/>
            <person name="Shendure J."/>
            <person name="Hall B."/>
        </authorList>
    </citation>
    <scope>NUCLEOTIDE SEQUENCE [LARGE SCALE GENOMIC DNA]</scope>
    <source>
        <strain evidence="4">RSF 1966-606</strain>
    </source>
</reference>
<proteinExistence type="predicted"/>
<dbReference type="OrthoDB" id="416741at2759"/>
<keyword evidence="2" id="KW-0547">Nucleotide-binding</keyword>
<dbReference type="GO" id="GO:0003678">
    <property type="term" value="F:DNA helicase activity"/>
    <property type="evidence" value="ECO:0007669"/>
    <property type="project" value="TreeGrafter"/>
</dbReference>
<name>A0A6A4L842_9ERIC</name>
<keyword evidence="3" id="KW-0812">Transmembrane</keyword>
<gene>
    <name evidence="4" type="ORF">C3L33_17349</name>
</gene>
<protein>
    <submittedName>
        <fullName evidence="4">Uncharacterized protein</fullName>
    </submittedName>
</protein>
<feature type="non-terminal residue" evidence="4">
    <location>
        <position position="1"/>
    </location>
</feature>
<sequence length="257" mass="29516">MTLPGPKHSLADIPFHVDSIYFNLDHIFLLGRGVRAGLSFSYLEIVVEGEVDSESSAEHVFNASGSRSKRKIYVHLKKFFRGTRYTSFPFLRSIGSKYKEGDIACVSGKVRTMRKDGHYEMREYNMDVLEDEQDSSARAEGRPFPIYPSRGGLKPNFLKDIIARFVLISTSYDVALKALPSNVDPIPQDVTQDFGLLCLRDAYFGIHLPKNLSEADLARKRLVFDEFFYLQVIYIYFAMQLFSYSTLIPHTHKIKWF</sequence>
<keyword evidence="3" id="KW-1133">Transmembrane helix</keyword>